<feature type="region of interest" description="Disordered" evidence="1">
    <location>
        <begin position="574"/>
        <end position="758"/>
    </location>
</feature>
<evidence type="ECO:0000313" key="3">
    <source>
        <dbReference type="EMBL" id="PPR03912.1"/>
    </source>
</evidence>
<gene>
    <name evidence="3" type="ORF">CVT24_008115</name>
</gene>
<dbReference type="Proteomes" id="UP000284842">
    <property type="component" value="Unassembled WGS sequence"/>
</dbReference>
<reference evidence="3 4" key="1">
    <citation type="journal article" date="2018" name="Evol. Lett.">
        <title>Horizontal gene cluster transfer increased hallucinogenic mushroom diversity.</title>
        <authorList>
            <person name="Reynolds H.T."/>
            <person name="Vijayakumar V."/>
            <person name="Gluck-Thaler E."/>
            <person name="Korotkin H.B."/>
            <person name="Matheny P.B."/>
            <person name="Slot J.C."/>
        </authorList>
    </citation>
    <scope>NUCLEOTIDE SEQUENCE [LARGE SCALE GENOMIC DNA]</scope>
    <source>
        <strain evidence="3 4">2629</strain>
    </source>
</reference>
<accession>A0A409YLL4</accession>
<dbReference type="InterPro" id="IPR055647">
    <property type="entry name" value="DUF7223"/>
</dbReference>
<feature type="domain" description="DUF7223" evidence="2">
    <location>
        <begin position="289"/>
        <end position="429"/>
    </location>
</feature>
<comment type="caution">
    <text evidence="3">The sequence shown here is derived from an EMBL/GenBank/DDBJ whole genome shotgun (WGS) entry which is preliminary data.</text>
</comment>
<feature type="compositionally biased region" description="Acidic residues" evidence="1">
    <location>
        <begin position="487"/>
        <end position="502"/>
    </location>
</feature>
<keyword evidence="4" id="KW-1185">Reference proteome</keyword>
<evidence type="ECO:0000313" key="4">
    <source>
        <dbReference type="Proteomes" id="UP000284842"/>
    </source>
</evidence>
<feature type="region of interest" description="Disordered" evidence="1">
    <location>
        <begin position="487"/>
        <end position="560"/>
    </location>
</feature>
<organism evidence="3 4">
    <name type="scientific">Panaeolus cyanescens</name>
    <dbReference type="NCBI Taxonomy" id="181874"/>
    <lineage>
        <taxon>Eukaryota</taxon>
        <taxon>Fungi</taxon>
        <taxon>Dikarya</taxon>
        <taxon>Basidiomycota</taxon>
        <taxon>Agaricomycotina</taxon>
        <taxon>Agaricomycetes</taxon>
        <taxon>Agaricomycetidae</taxon>
        <taxon>Agaricales</taxon>
        <taxon>Agaricineae</taxon>
        <taxon>Galeropsidaceae</taxon>
        <taxon>Panaeolus</taxon>
    </lineage>
</organism>
<dbReference type="Pfam" id="PF23865">
    <property type="entry name" value="DUF7223"/>
    <property type="match status" value="1"/>
</dbReference>
<dbReference type="AlphaFoldDB" id="A0A409YLL4"/>
<dbReference type="InParanoid" id="A0A409YLL4"/>
<feature type="compositionally biased region" description="Low complexity" evidence="1">
    <location>
        <begin position="650"/>
        <end position="678"/>
    </location>
</feature>
<proteinExistence type="predicted"/>
<sequence length="956" mass="97985">ADITPAGGWSIINCDSNALEQEIRIVCADGSDDTRAACGKLFATDTTPSTDVDGAVGKIVRLPENCGKGPFALITQAWTPDDQSIPEKVREKLARRASAGNSTSASVAFEPASASASVALDSASVSNSLKTASTSASIALESGAASASASIKPAASPTPASASSSTSAPPSTSTNAPRIRALRLDTNFGSGSGSGGANGNARAKRALERRAGAIKNLNTFSIDKSKSLPPLNLDKSFNLVDQTVECGESVKAELKVDVDARANAVASVGVAASGTIVPPKVKDFGVVVNLNADIDGTLSLLAGVSGTADSGEIKLFQVGVPGLDIPGIITIGPSFEVNAQVKAALDLSVNANVGISYKVENAELVFPPSSGDDKQGGVFNVGDTPLKLSAAGSATATGSVEAHLIPTVNLGVSALGGIVDATVFLNLDASAKMELTASAGVDGSLTIPGAGKREVRELAVGDGIGGLEDEDVDAHDDDFDDDVDAELEGEQDDDDDDDDDAEVEQHQHFDAVKRNFNFRRPFRRPTKPRKPIKITRPTKGKPVLITKPRPGNEDEETCPGPVTRVVTVTVDPTAPAEPTRTRTRVRGGAEGEVRTTTTAKPGKTTTRKAGGVKTTFAPVPLKPTTTKKGVKTTFAPAPLKPTTTKKAGGVKTPVAPVKPTTTKAGAVKTPVKPTTTKKAGGGVKTSAAPAPVKPTTTKKAGNGGVKTSVVPRPLMPTTTKKTGVKTSVAPKPVKTSVAPKPVKTTSKAGGVKTTSTVRGGAVKTTSSIAPVKTSSAPAVLPTKGLGGNVDIVQPESSVPAVTSTAAPAATPTAAPGGVIKDGDATFGGCFTIDAGLSVNAGANANFFGLFDKNTKVQLFNKEFELFKKCFGDKAKRDFDSLESRSYGLFGRSRFVARQPSSSVRSGATRRSLAREMNTLQRRVFDLSCPAPDASGDPASLTPLADEVVNATDIKTV</sequence>
<feature type="region of interest" description="Disordered" evidence="1">
    <location>
        <begin position="185"/>
        <end position="204"/>
    </location>
</feature>
<protein>
    <recommendedName>
        <fullName evidence="2">DUF7223 domain-containing protein</fullName>
    </recommendedName>
</protein>
<feature type="compositionally biased region" description="Low complexity" evidence="1">
    <location>
        <begin position="622"/>
        <end position="633"/>
    </location>
</feature>
<feature type="compositionally biased region" description="Basic residues" evidence="1">
    <location>
        <begin position="516"/>
        <end position="539"/>
    </location>
</feature>
<feature type="compositionally biased region" description="Low complexity" evidence="1">
    <location>
        <begin position="717"/>
        <end position="726"/>
    </location>
</feature>
<feature type="non-terminal residue" evidence="3">
    <location>
        <position position="1"/>
    </location>
</feature>
<dbReference type="EMBL" id="NHTK01001007">
    <property type="protein sequence ID" value="PPR03912.1"/>
    <property type="molecule type" value="Genomic_DNA"/>
</dbReference>
<evidence type="ECO:0000256" key="1">
    <source>
        <dbReference type="SAM" id="MobiDB-lite"/>
    </source>
</evidence>
<dbReference type="OrthoDB" id="73875at2759"/>
<feature type="region of interest" description="Disordered" evidence="1">
    <location>
        <begin position="151"/>
        <end position="178"/>
    </location>
</feature>
<feature type="compositionally biased region" description="Basic and acidic residues" evidence="1">
    <location>
        <begin position="503"/>
        <end position="513"/>
    </location>
</feature>
<name>A0A409YLL4_9AGAR</name>
<evidence type="ECO:0000259" key="2">
    <source>
        <dbReference type="Pfam" id="PF23865"/>
    </source>
</evidence>
<feature type="compositionally biased region" description="Low complexity" evidence="1">
    <location>
        <begin position="594"/>
        <end position="611"/>
    </location>
</feature>
<feature type="compositionally biased region" description="Polar residues" evidence="1">
    <location>
        <begin position="743"/>
        <end position="758"/>
    </location>
</feature>
<feature type="compositionally biased region" description="Low complexity" evidence="1">
    <location>
        <begin position="151"/>
        <end position="177"/>
    </location>
</feature>
<dbReference type="STRING" id="181874.A0A409YLL4"/>